<reference evidence="3" key="1">
    <citation type="journal article" date="2023" name="Int. J. Mol. Sci.">
        <title>Metagenomics Revealed a New Genus 'Candidatus Thiocaldithrix dubininis' gen. nov., sp. nov. and a New Species 'Candidatus Thiothrix putei' sp. nov. in the Family Thiotrichaceae, Some Members of Which Have Traits of Both Na+- and H+-Motive Energetics.</title>
        <authorList>
            <person name="Ravin N.V."/>
            <person name="Muntyan M.S."/>
            <person name="Smolyakov D.D."/>
            <person name="Rudenko T.S."/>
            <person name="Beletsky A.V."/>
            <person name="Mardanov A.V."/>
            <person name="Grabovich M.Y."/>
        </authorList>
    </citation>
    <scope>NUCLEOTIDE SEQUENCE</scope>
    <source>
        <strain evidence="3">GKL-01</strain>
    </source>
</reference>
<evidence type="ECO:0000256" key="2">
    <source>
        <dbReference type="PROSITE-ProRule" id="PRU01282"/>
    </source>
</evidence>
<name>A0AA95H8C9_9GAMM</name>
<evidence type="ECO:0000256" key="1">
    <source>
        <dbReference type="ARBA" id="ARBA00007198"/>
    </source>
</evidence>
<protein>
    <submittedName>
        <fullName evidence="3">ArsC family reductase</fullName>
    </submittedName>
</protein>
<gene>
    <name evidence="3" type="ORF">QJT80_06695</name>
</gene>
<dbReference type="Pfam" id="PF03960">
    <property type="entry name" value="ArsC"/>
    <property type="match status" value="1"/>
</dbReference>
<evidence type="ECO:0000313" key="3">
    <source>
        <dbReference type="EMBL" id="WGZ92165.1"/>
    </source>
</evidence>
<dbReference type="PANTHER" id="PTHR30041:SF8">
    <property type="entry name" value="PROTEIN YFFB"/>
    <property type="match status" value="1"/>
</dbReference>
<comment type="similarity">
    <text evidence="1 2">Belongs to the ArsC family.</text>
</comment>
<dbReference type="EMBL" id="CP124755">
    <property type="protein sequence ID" value="WGZ92165.1"/>
    <property type="molecule type" value="Genomic_DNA"/>
</dbReference>
<accession>A0AA95H8C9</accession>
<dbReference type="Gene3D" id="3.40.30.10">
    <property type="entry name" value="Glutaredoxin"/>
    <property type="match status" value="1"/>
</dbReference>
<dbReference type="Proteomes" id="UP001300672">
    <property type="component" value="Chromosome"/>
</dbReference>
<dbReference type="InterPro" id="IPR036249">
    <property type="entry name" value="Thioredoxin-like_sf"/>
</dbReference>
<dbReference type="InterPro" id="IPR006660">
    <property type="entry name" value="Arsenate_reductase-like"/>
</dbReference>
<dbReference type="KEGG" id="tdu:QJT80_06695"/>
<reference evidence="3" key="2">
    <citation type="submission" date="2023-04" db="EMBL/GenBank/DDBJ databases">
        <authorList>
            <person name="Beletskiy A.V."/>
            <person name="Mardanov A.V."/>
            <person name="Ravin N.V."/>
        </authorList>
    </citation>
    <scope>NUCLEOTIDE SEQUENCE</scope>
    <source>
        <strain evidence="3">GKL-01</strain>
    </source>
</reference>
<dbReference type="NCBIfam" id="TIGR01617">
    <property type="entry name" value="arsC_related"/>
    <property type="match status" value="1"/>
</dbReference>
<dbReference type="CDD" id="cd03035">
    <property type="entry name" value="ArsC_Yffb"/>
    <property type="match status" value="1"/>
</dbReference>
<sequence>MVILYGIANCDTVKKARAWLTERGIEYQFHDFRKQGVNPVQLRAWLDEFGWETLVNRKGTTWRKLPEETRQAMDATLALAVMEDQSSLIKRPILDNGQRRLVGFDPDSYRQLFQH</sequence>
<dbReference type="SUPFAM" id="SSF52833">
    <property type="entry name" value="Thioredoxin-like"/>
    <property type="match status" value="1"/>
</dbReference>
<dbReference type="AlphaFoldDB" id="A0AA95H8C9"/>
<proteinExistence type="inferred from homology"/>
<dbReference type="NCBIfam" id="NF008107">
    <property type="entry name" value="PRK10853.1"/>
    <property type="match status" value="1"/>
</dbReference>
<organism evidence="3">
    <name type="scientific">Candidatus Thiocaldithrix dubininis</name>
    <dbReference type="NCBI Taxonomy" id="3080823"/>
    <lineage>
        <taxon>Bacteria</taxon>
        <taxon>Pseudomonadati</taxon>
        <taxon>Pseudomonadota</taxon>
        <taxon>Gammaproteobacteria</taxon>
        <taxon>Thiotrichales</taxon>
        <taxon>Thiotrichaceae</taxon>
        <taxon>Candidatus Thiocaldithrix</taxon>
    </lineage>
</organism>
<dbReference type="PROSITE" id="PS51353">
    <property type="entry name" value="ARSC"/>
    <property type="match status" value="1"/>
</dbReference>
<dbReference type="PANTHER" id="PTHR30041">
    <property type="entry name" value="ARSENATE REDUCTASE"/>
    <property type="match status" value="1"/>
</dbReference>
<dbReference type="InterPro" id="IPR006504">
    <property type="entry name" value="Tscrpt_reg_Spx/MgsR"/>
</dbReference>